<dbReference type="EMBL" id="BAFN01000001">
    <property type="protein sequence ID" value="GAN34249.1"/>
    <property type="molecule type" value="Genomic_DNA"/>
</dbReference>
<dbReference type="RefSeq" id="WP_157842532.1">
    <property type="nucleotide sequence ID" value="NZ_BAFN01000001.1"/>
</dbReference>
<dbReference type="CDD" id="cd01983">
    <property type="entry name" value="SIMIBI"/>
    <property type="match status" value="1"/>
</dbReference>
<accession>A0ABQ0JZM2</accession>
<protein>
    <recommendedName>
        <fullName evidence="3">Molybdopterin-guanine dinucleotide biosynthesis protein B</fullName>
    </recommendedName>
</protein>
<name>A0ABQ0JZM2_9BACT</name>
<keyword evidence="2" id="KW-1185">Reference proteome</keyword>
<proteinExistence type="predicted"/>
<evidence type="ECO:0008006" key="3">
    <source>
        <dbReference type="Google" id="ProtNLM"/>
    </source>
</evidence>
<dbReference type="InterPro" id="IPR027417">
    <property type="entry name" value="P-loop_NTPase"/>
</dbReference>
<reference evidence="2" key="1">
    <citation type="journal article" date="2015" name="Genome Announc.">
        <title>Draft Genome Sequence of an Anaerobic Ammonium-Oxidizing Bacterium, "Candidatus Brocadia sinica".</title>
        <authorList>
            <person name="Oshiki M."/>
            <person name="Shinyako-Hata K."/>
            <person name="Satoh H."/>
            <person name="Okabe S."/>
        </authorList>
    </citation>
    <scope>NUCLEOTIDE SEQUENCE [LARGE SCALE GENOMIC DNA]</scope>
    <source>
        <strain evidence="2">JPN1</strain>
    </source>
</reference>
<dbReference type="Gene3D" id="3.40.50.300">
    <property type="entry name" value="P-loop containing nucleotide triphosphate hydrolases"/>
    <property type="match status" value="1"/>
</dbReference>
<gene>
    <name evidence="1" type="ORF">BROSI_A2785</name>
</gene>
<organism evidence="1 2">
    <name type="scientific">Candidatus Brocadia sinica JPN1</name>
    <dbReference type="NCBI Taxonomy" id="1197129"/>
    <lineage>
        <taxon>Bacteria</taxon>
        <taxon>Pseudomonadati</taxon>
        <taxon>Planctomycetota</taxon>
        <taxon>Candidatus Brocadiia</taxon>
        <taxon>Candidatus Brocadiales</taxon>
        <taxon>Candidatus Brocadiaceae</taxon>
        <taxon>Candidatus Brocadia</taxon>
    </lineage>
</organism>
<dbReference type="Proteomes" id="UP000032309">
    <property type="component" value="Unassembled WGS sequence"/>
</dbReference>
<comment type="caution">
    <text evidence="1">The sequence shown here is derived from an EMBL/GenBank/DDBJ whole genome shotgun (WGS) entry which is preliminary data.</text>
</comment>
<dbReference type="SUPFAM" id="SSF52540">
    <property type="entry name" value="P-loop containing nucleoside triphosphate hydrolases"/>
    <property type="match status" value="1"/>
</dbReference>
<sequence length="215" mass="24099">MINMRIVSITGTASGVGKTTVARFLLQHLEDFCALKITTKHEGNCPRHSDCNVCETMKRPYIITSDPLQINQSGKDTALFKNAGARKVVWLQTHSEYLKTGIAEALTYFNKNDSVIVEGNSFLHVHDADLSILVATPRETKIKRSTRQIVSRIDLIVINTYADDSTDDIMKTQERLHQIGCYAPVHIINPLQESYAPNEAFLNHIKEMIGQSVQS</sequence>
<evidence type="ECO:0000313" key="1">
    <source>
        <dbReference type="EMBL" id="GAN34249.1"/>
    </source>
</evidence>
<evidence type="ECO:0000313" key="2">
    <source>
        <dbReference type="Proteomes" id="UP000032309"/>
    </source>
</evidence>